<dbReference type="GO" id="GO:0005737">
    <property type="term" value="C:cytoplasm"/>
    <property type="evidence" value="ECO:0007669"/>
    <property type="project" value="TreeGrafter"/>
</dbReference>
<gene>
    <name evidence="15" type="primary">Stk35_1</name>
    <name evidence="15" type="ORF">SAKLUC_R08669</name>
</gene>
<protein>
    <recommendedName>
        <fullName evidence="2">non-specific serine/threonine protein kinase</fullName>
        <ecNumber evidence="2">2.7.11.1</ecNumber>
    </recommendedName>
</protein>
<comment type="similarity">
    <text evidence="9">Belongs to the protein kinase superfamily. Ser/Thr protein kinase family. GCN2 subfamily.</text>
</comment>
<dbReference type="InterPro" id="IPR011009">
    <property type="entry name" value="Kinase-like_dom_sf"/>
</dbReference>
<dbReference type="InterPro" id="IPR017441">
    <property type="entry name" value="Protein_kinase_ATP_BS"/>
</dbReference>
<dbReference type="GO" id="GO:0005524">
    <property type="term" value="F:ATP binding"/>
    <property type="evidence" value="ECO:0007669"/>
    <property type="project" value="UniProtKB-UniRule"/>
</dbReference>
<dbReference type="FunFam" id="1.10.510.10:FF:000174">
    <property type="entry name" value="Serine/threonine-protein kinase PDIK1L"/>
    <property type="match status" value="1"/>
</dbReference>
<reference evidence="15 16" key="1">
    <citation type="submission" date="2019-09" db="EMBL/GenBank/DDBJ databases">
        <title>Bird 10,000 Genomes (B10K) Project - Family phase.</title>
        <authorList>
            <person name="Zhang G."/>
        </authorList>
    </citation>
    <scope>NUCLEOTIDE SEQUENCE [LARGE SCALE GENOMIC DNA]</scope>
    <source>
        <strain evidence="15">B10K-DU-001-06</strain>
        <tissue evidence="15">Muscle</tissue>
    </source>
</reference>
<keyword evidence="3 13" id="KW-0723">Serine/threonine-protein kinase</keyword>
<dbReference type="GO" id="GO:0005654">
    <property type="term" value="C:nucleoplasm"/>
    <property type="evidence" value="ECO:0007669"/>
    <property type="project" value="UniProtKB-ARBA"/>
</dbReference>
<evidence type="ECO:0000256" key="11">
    <source>
        <dbReference type="ARBA" id="ARBA00048679"/>
    </source>
</evidence>
<evidence type="ECO:0000256" key="4">
    <source>
        <dbReference type="ARBA" id="ARBA00022679"/>
    </source>
</evidence>
<dbReference type="Pfam" id="PF00069">
    <property type="entry name" value="Pkinase"/>
    <property type="match status" value="1"/>
</dbReference>
<dbReference type="GO" id="GO:0004674">
    <property type="term" value="F:protein serine/threonine kinase activity"/>
    <property type="evidence" value="ECO:0007669"/>
    <property type="project" value="UniProtKB-KW"/>
</dbReference>
<evidence type="ECO:0000256" key="5">
    <source>
        <dbReference type="ARBA" id="ARBA00022741"/>
    </source>
</evidence>
<sequence length="330" mass="37349">MATEAKYSILREVGRGSYGVVYEALVNQTKRKVAVKRMPCNVPENVELALQEFWALQSIQRQHENVIQLEECILQDGQSFQPMGRDLRKSSSHLQLVETCLKGRRCTAPRCFLWFVMELCDGGDMSSFLLARGPDAPLNRSFMAQLSSALAFLHRNHIVHRDLKSDNILVCQRRGHPVVKVADFGLSKVCQGKGNVNQHCFSSACGSNFFMAPEVWEGHYTAKADIFALGIIFWAMVERITFRDGDTNKELLGTYVSQGKELIPLGEALLENPNMKLQIPLKNKKSMPEDLCKLLHHMLAFNPKERLDAFQLEVQIREISYGKKCQSSNS</sequence>
<dbReference type="Gene3D" id="1.10.510.10">
    <property type="entry name" value="Transferase(Phosphotransferase) domain 1"/>
    <property type="match status" value="1"/>
</dbReference>
<feature type="non-terminal residue" evidence="15">
    <location>
        <position position="330"/>
    </location>
</feature>
<dbReference type="PROSITE" id="PS50011">
    <property type="entry name" value="PROTEIN_KINASE_DOM"/>
    <property type="match status" value="1"/>
</dbReference>
<keyword evidence="8" id="KW-0539">Nucleus</keyword>
<comment type="subcellular location">
    <subcellularLocation>
        <location evidence="1">Nucleus</location>
    </subcellularLocation>
</comment>
<feature type="non-terminal residue" evidence="15">
    <location>
        <position position="1"/>
    </location>
</feature>
<evidence type="ECO:0000256" key="9">
    <source>
        <dbReference type="ARBA" id="ARBA00037982"/>
    </source>
</evidence>
<dbReference type="GO" id="GO:0110031">
    <property type="term" value="P:negative regulation of G2/MI transition of meiotic cell cycle"/>
    <property type="evidence" value="ECO:0007669"/>
    <property type="project" value="TreeGrafter"/>
</dbReference>
<feature type="domain" description="Protein kinase" evidence="14">
    <location>
        <begin position="7"/>
        <end position="321"/>
    </location>
</feature>
<evidence type="ECO:0000256" key="2">
    <source>
        <dbReference type="ARBA" id="ARBA00012513"/>
    </source>
</evidence>
<keyword evidence="4" id="KW-0808">Transferase</keyword>
<proteinExistence type="inferred from homology"/>
<keyword evidence="7 12" id="KW-0067">ATP-binding</keyword>
<dbReference type="PROSITE" id="PS00108">
    <property type="entry name" value="PROTEIN_KINASE_ST"/>
    <property type="match status" value="1"/>
</dbReference>
<organism evidence="15 16">
    <name type="scientific">Sakesphorus luctuosus</name>
    <dbReference type="NCBI Taxonomy" id="419690"/>
    <lineage>
        <taxon>Eukaryota</taxon>
        <taxon>Metazoa</taxon>
        <taxon>Chordata</taxon>
        <taxon>Craniata</taxon>
        <taxon>Vertebrata</taxon>
        <taxon>Euteleostomi</taxon>
        <taxon>Archelosauria</taxon>
        <taxon>Archosauria</taxon>
        <taxon>Dinosauria</taxon>
        <taxon>Saurischia</taxon>
        <taxon>Theropoda</taxon>
        <taxon>Coelurosauria</taxon>
        <taxon>Aves</taxon>
        <taxon>Neognathae</taxon>
        <taxon>Neoaves</taxon>
        <taxon>Telluraves</taxon>
        <taxon>Australaves</taxon>
        <taxon>Passeriformes</taxon>
        <taxon>Thamnophilidae</taxon>
        <taxon>Sakesphorus</taxon>
    </lineage>
</organism>
<evidence type="ECO:0000256" key="1">
    <source>
        <dbReference type="ARBA" id="ARBA00004123"/>
    </source>
</evidence>
<keyword evidence="6 15" id="KW-0418">Kinase</keyword>
<dbReference type="Proteomes" id="UP000558958">
    <property type="component" value="Unassembled WGS sequence"/>
</dbReference>
<keyword evidence="5 12" id="KW-0547">Nucleotide-binding</keyword>
<evidence type="ECO:0000256" key="12">
    <source>
        <dbReference type="PROSITE-ProRule" id="PRU10141"/>
    </source>
</evidence>
<dbReference type="SMART" id="SM00220">
    <property type="entry name" value="S_TKc"/>
    <property type="match status" value="1"/>
</dbReference>
<evidence type="ECO:0000256" key="6">
    <source>
        <dbReference type="ARBA" id="ARBA00022777"/>
    </source>
</evidence>
<dbReference type="AlphaFoldDB" id="A0A7K8Z564"/>
<comment type="catalytic activity">
    <reaction evidence="10">
        <text>L-threonyl-[protein] + ATP = O-phospho-L-threonyl-[protein] + ADP + H(+)</text>
        <dbReference type="Rhea" id="RHEA:46608"/>
        <dbReference type="Rhea" id="RHEA-COMP:11060"/>
        <dbReference type="Rhea" id="RHEA-COMP:11605"/>
        <dbReference type="ChEBI" id="CHEBI:15378"/>
        <dbReference type="ChEBI" id="CHEBI:30013"/>
        <dbReference type="ChEBI" id="CHEBI:30616"/>
        <dbReference type="ChEBI" id="CHEBI:61977"/>
        <dbReference type="ChEBI" id="CHEBI:456216"/>
        <dbReference type="EC" id="2.7.11.1"/>
    </reaction>
</comment>
<dbReference type="FunFam" id="3.30.200.20:FF:000165">
    <property type="entry name" value="Serine/threonine-protein kinase PDIK1L"/>
    <property type="match status" value="1"/>
</dbReference>
<comment type="catalytic activity">
    <reaction evidence="11">
        <text>L-seryl-[protein] + ATP = O-phospho-L-seryl-[protein] + ADP + H(+)</text>
        <dbReference type="Rhea" id="RHEA:17989"/>
        <dbReference type="Rhea" id="RHEA-COMP:9863"/>
        <dbReference type="Rhea" id="RHEA-COMP:11604"/>
        <dbReference type="ChEBI" id="CHEBI:15378"/>
        <dbReference type="ChEBI" id="CHEBI:29999"/>
        <dbReference type="ChEBI" id="CHEBI:30616"/>
        <dbReference type="ChEBI" id="CHEBI:83421"/>
        <dbReference type="ChEBI" id="CHEBI:456216"/>
        <dbReference type="EC" id="2.7.11.1"/>
    </reaction>
</comment>
<dbReference type="InterPro" id="IPR008271">
    <property type="entry name" value="Ser/Thr_kinase_AS"/>
</dbReference>
<keyword evidence="16" id="KW-1185">Reference proteome</keyword>
<evidence type="ECO:0000256" key="7">
    <source>
        <dbReference type="ARBA" id="ARBA00022840"/>
    </source>
</evidence>
<dbReference type="PANTHER" id="PTHR11042:SF169">
    <property type="entry name" value="PROTEIN KINASE DOMAIN-CONTAINING PROTEIN"/>
    <property type="match status" value="1"/>
</dbReference>
<evidence type="ECO:0000256" key="3">
    <source>
        <dbReference type="ARBA" id="ARBA00022527"/>
    </source>
</evidence>
<name>A0A7K8Z564_9PASS</name>
<evidence type="ECO:0000256" key="13">
    <source>
        <dbReference type="RuleBase" id="RU000304"/>
    </source>
</evidence>
<evidence type="ECO:0000256" key="8">
    <source>
        <dbReference type="ARBA" id="ARBA00023242"/>
    </source>
</evidence>
<dbReference type="PROSITE" id="PS00107">
    <property type="entry name" value="PROTEIN_KINASE_ATP"/>
    <property type="match status" value="1"/>
</dbReference>
<dbReference type="EMBL" id="VWZD01011409">
    <property type="protein sequence ID" value="NXG10405.1"/>
    <property type="molecule type" value="Genomic_DNA"/>
</dbReference>
<evidence type="ECO:0000313" key="16">
    <source>
        <dbReference type="Proteomes" id="UP000558958"/>
    </source>
</evidence>
<accession>A0A7K8Z564</accession>
<dbReference type="InterPro" id="IPR000719">
    <property type="entry name" value="Prot_kinase_dom"/>
</dbReference>
<comment type="caution">
    <text evidence="15">The sequence shown here is derived from an EMBL/GenBank/DDBJ whole genome shotgun (WGS) entry which is preliminary data.</text>
</comment>
<dbReference type="EC" id="2.7.11.1" evidence="2"/>
<evidence type="ECO:0000256" key="10">
    <source>
        <dbReference type="ARBA" id="ARBA00047899"/>
    </source>
</evidence>
<evidence type="ECO:0000313" key="15">
    <source>
        <dbReference type="EMBL" id="NXG10405.1"/>
    </source>
</evidence>
<dbReference type="Gene3D" id="3.30.200.20">
    <property type="entry name" value="Phosphorylase Kinase, domain 1"/>
    <property type="match status" value="1"/>
</dbReference>
<feature type="binding site" evidence="12">
    <location>
        <position position="36"/>
    </location>
    <ligand>
        <name>ATP</name>
        <dbReference type="ChEBI" id="CHEBI:30616"/>
    </ligand>
</feature>
<dbReference type="PANTHER" id="PTHR11042">
    <property type="entry name" value="EUKARYOTIC TRANSLATION INITIATION FACTOR 2-ALPHA KINASE EIF2-ALPHA KINASE -RELATED"/>
    <property type="match status" value="1"/>
</dbReference>
<dbReference type="SUPFAM" id="SSF56112">
    <property type="entry name" value="Protein kinase-like (PK-like)"/>
    <property type="match status" value="1"/>
</dbReference>
<dbReference type="InterPro" id="IPR050339">
    <property type="entry name" value="CC_SR_Kinase"/>
</dbReference>
<evidence type="ECO:0000259" key="14">
    <source>
        <dbReference type="PROSITE" id="PS50011"/>
    </source>
</evidence>